<dbReference type="Proteomes" id="UP001515480">
    <property type="component" value="Unassembled WGS sequence"/>
</dbReference>
<dbReference type="EMBL" id="JBGBPQ010000006">
    <property type="protein sequence ID" value="KAL1523205.1"/>
    <property type="molecule type" value="Genomic_DNA"/>
</dbReference>
<protein>
    <submittedName>
        <fullName evidence="3">Uncharacterized protein</fullName>
    </submittedName>
</protein>
<organism evidence="3 4">
    <name type="scientific">Prymnesium parvum</name>
    <name type="common">Toxic golden alga</name>
    <dbReference type="NCBI Taxonomy" id="97485"/>
    <lineage>
        <taxon>Eukaryota</taxon>
        <taxon>Haptista</taxon>
        <taxon>Haptophyta</taxon>
        <taxon>Prymnesiophyceae</taxon>
        <taxon>Prymnesiales</taxon>
        <taxon>Prymnesiaceae</taxon>
        <taxon>Prymnesium</taxon>
    </lineage>
</organism>
<feature type="region of interest" description="Disordered" evidence="1">
    <location>
        <begin position="96"/>
        <end position="133"/>
    </location>
</feature>
<evidence type="ECO:0000256" key="1">
    <source>
        <dbReference type="SAM" id="MobiDB-lite"/>
    </source>
</evidence>
<name>A0AB34JP22_PRYPA</name>
<evidence type="ECO:0000313" key="4">
    <source>
        <dbReference type="Proteomes" id="UP001515480"/>
    </source>
</evidence>
<keyword evidence="4" id="KW-1185">Reference proteome</keyword>
<reference evidence="3 4" key="1">
    <citation type="journal article" date="2024" name="Science">
        <title>Giant polyketide synthase enzymes in the biosynthesis of giant marine polyether toxins.</title>
        <authorList>
            <person name="Fallon T.R."/>
            <person name="Shende V.V."/>
            <person name="Wierzbicki I.H."/>
            <person name="Pendleton A.L."/>
            <person name="Watervoot N.F."/>
            <person name="Auber R.P."/>
            <person name="Gonzalez D.J."/>
            <person name="Wisecaver J.H."/>
            <person name="Moore B.S."/>
        </authorList>
    </citation>
    <scope>NUCLEOTIDE SEQUENCE [LARGE SCALE GENOMIC DNA]</scope>
    <source>
        <strain evidence="3 4">12B1</strain>
    </source>
</reference>
<feature type="signal peptide" evidence="2">
    <location>
        <begin position="1"/>
        <end position="23"/>
    </location>
</feature>
<keyword evidence="2" id="KW-0732">Signal</keyword>
<sequence>MSSARFPLLSMAVAVASLGATDALRLPTSPVERMPRRSALAAAFAFPAAALALPSFDKGDLNLKERPVRQKCRPDGFGGKICVDPEEADERRTAPIISRLGNAEPAAAPVKSAPPPSARGPPAVTSSSSPPLSVDAMIQNSIKQKAEVLGRDLTPAEVADITAKVKKFTSSP</sequence>
<evidence type="ECO:0000256" key="2">
    <source>
        <dbReference type="SAM" id="SignalP"/>
    </source>
</evidence>
<comment type="caution">
    <text evidence="3">The sequence shown here is derived from an EMBL/GenBank/DDBJ whole genome shotgun (WGS) entry which is preliminary data.</text>
</comment>
<proteinExistence type="predicted"/>
<gene>
    <name evidence="3" type="ORF">AB1Y20_018157</name>
</gene>
<evidence type="ECO:0000313" key="3">
    <source>
        <dbReference type="EMBL" id="KAL1523205.1"/>
    </source>
</evidence>
<feature type="chain" id="PRO_5044324068" evidence="2">
    <location>
        <begin position="24"/>
        <end position="172"/>
    </location>
</feature>
<dbReference type="AlphaFoldDB" id="A0AB34JP22"/>
<accession>A0AB34JP22</accession>